<dbReference type="Gene3D" id="3.40.50.1220">
    <property type="entry name" value="TPP-binding domain"/>
    <property type="match status" value="1"/>
</dbReference>
<dbReference type="SUPFAM" id="SSF52467">
    <property type="entry name" value="DHS-like NAD/FAD-binding domain"/>
    <property type="match status" value="1"/>
</dbReference>
<dbReference type="PROSITE" id="PS50305">
    <property type="entry name" value="SIRTUIN"/>
    <property type="match status" value="1"/>
</dbReference>
<evidence type="ECO:0000259" key="9">
    <source>
        <dbReference type="PROSITE" id="PS50305"/>
    </source>
</evidence>
<feature type="non-terminal residue" evidence="10">
    <location>
        <position position="217"/>
    </location>
</feature>
<evidence type="ECO:0000256" key="8">
    <source>
        <dbReference type="PROSITE-ProRule" id="PRU00236"/>
    </source>
</evidence>
<dbReference type="GO" id="GO:0017136">
    <property type="term" value="F:histone deacetylase activity, NAD-dependent"/>
    <property type="evidence" value="ECO:0007669"/>
    <property type="project" value="TreeGrafter"/>
</dbReference>
<organism evidence="10 11">
    <name type="scientific">Opisthorchis viverrini</name>
    <name type="common">Southeast Asian liver fluke</name>
    <dbReference type="NCBI Taxonomy" id="6198"/>
    <lineage>
        <taxon>Eukaryota</taxon>
        <taxon>Metazoa</taxon>
        <taxon>Spiralia</taxon>
        <taxon>Lophotrochozoa</taxon>
        <taxon>Platyhelminthes</taxon>
        <taxon>Trematoda</taxon>
        <taxon>Digenea</taxon>
        <taxon>Opisthorchiida</taxon>
        <taxon>Opisthorchiata</taxon>
        <taxon>Opisthorchiidae</taxon>
        <taxon>Opisthorchis</taxon>
    </lineage>
</organism>
<name>A0A1S8WZV4_OPIVI</name>
<dbReference type="GO" id="GO:0070403">
    <property type="term" value="F:NAD+ binding"/>
    <property type="evidence" value="ECO:0007669"/>
    <property type="project" value="InterPro"/>
</dbReference>
<evidence type="ECO:0000256" key="6">
    <source>
        <dbReference type="ARBA" id="ARBA00048378"/>
    </source>
</evidence>
<evidence type="ECO:0000256" key="2">
    <source>
        <dbReference type="ARBA" id="ARBA00022679"/>
    </source>
</evidence>
<dbReference type="AlphaFoldDB" id="A0A1S8WZV4"/>
<dbReference type="Proteomes" id="UP000243686">
    <property type="component" value="Unassembled WGS sequence"/>
</dbReference>
<dbReference type="PANTHER" id="PTHR11085">
    <property type="entry name" value="NAD-DEPENDENT PROTEIN DEACYLASE SIRTUIN-5, MITOCHONDRIAL-RELATED"/>
    <property type="match status" value="1"/>
</dbReference>
<dbReference type="GO" id="GO:0046872">
    <property type="term" value="F:metal ion binding"/>
    <property type="evidence" value="ECO:0007669"/>
    <property type="project" value="UniProtKB-KW"/>
</dbReference>
<keyword evidence="5" id="KW-0520">NAD</keyword>
<evidence type="ECO:0000256" key="7">
    <source>
        <dbReference type="ARBA" id="ARBA00048905"/>
    </source>
</evidence>
<dbReference type="GO" id="GO:0005634">
    <property type="term" value="C:nucleus"/>
    <property type="evidence" value="ECO:0007669"/>
    <property type="project" value="TreeGrafter"/>
</dbReference>
<dbReference type="InterPro" id="IPR029035">
    <property type="entry name" value="DHS-like_NAD/FAD-binding_dom"/>
</dbReference>
<comment type="catalytic activity">
    <reaction evidence="7">
        <text>N(6)-tetradecanoyl-L-lysyl-[protein] + NAD(+) + H2O = 2''-O-tetradecanoyl-ADP-D-ribose + nicotinamide + L-lysyl-[protein]</text>
        <dbReference type="Rhea" id="RHEA:70567"/>
        <dbReference type="Rhea" id="RHEA-COMP:9752"/>
        <dbReference type="Rhea" id="RHEA-COMP:15437"/>
        <dbReference type="ChEBI" id="CHEBI:15377"/>
        <dbReference type="ChEBI" id="CHEBI:17154"/>
        <dbReference type="ChEBI" id="CHEBI:29969"/>
        <dbReference type="ChEBI" id="CHEBI:57540"/>
        <dbReference type="ChEBI" id="CHEBI:141129"/>
        <dbReference type="ChEBI" id="CHEBI:189674"/>
    </reaction>
    <physiologicalReaction direction="left-to-right" evidence="7">
        <dbReference type="Rhea" id="RHEA:70568"/>
    </physiologicalReaction>
</comment>
<keyword evidence="4" id="KW-0862">Zinc</keyword>
<dbReference type="InterPro" id="IPR026590">
    <property type="entry name" value="Ssirtuin_cat_dom"/>
</dbReference>
<evidence type="ECO:0000256" key="1">
    <source>
        <dbReference type="ARBA" id="ARBA00001947"/>
    </source>
</evidence>
<keyword evidence="11" id="KW-1185">Reference proteome</keyword>
<feature type="domain" description="Deacetylase sirtuin-type" evidence="9">
    <location>
        <begin position="47"/>
        <end position="217"/>
    </location>
</feature>
<dbReference type="InterPro" id="IPR050134">
    <property type="entry name" value="NAD-dep_sirtuin_deacylases"/>
</dbReference>
<sequence length="217" mass="24052">MNSLSVESLTRERRSLYPRFLIRESIMANFDLSSLKDALDSADKEQPKLTSVDLEGIAELIKSGAVKNIVTMAGAGISTAAGIPDFRSPKSGLYDNLGQYNLPYPMAVFTIDYFVWPKDSTDPKPRSHFSADPRTLFFPPAARKETAAATLYSSTRVICSHLTKFFSQQNVDDLERLTGLPEDKLIEAHGTFHTGHCIACKKLYPLEFMAGLSSRIP</sequence>
<evidence type="ECO:0000313" key="10">
    <source>
        <dbReference type="EMBL" id="OON20010.1"/>
    </source>
</evidence>
<evidence type="ECO:0000256" key="4">
    <source>
        <dbReference type="ARBA" id="ARBA00022833"/>
    </source>
</evidence>
<comment type="catalytic activity">
    <reaction evidence="6">
        <text>N(6)-hexadecanoyl-L-lysyl-[protein] + NAD(+) + H2O = 2''-O-hexadecanoyl-ADP-D-ribose + nicotinamide + L-lysyl-[protein]</text>
        <dbReference type="Rhea" id="RHEA:70563"/>
        <dbReference type="Rhea" id="RHEA-COMP:9752"/>
        <dbReference type="Rhea" id="RHEA-COMP:14175"/>
        <dbReference type="ChEBI" id="CHEBI:15377"/>
        <dbReference type="ChEBI" id="CHEBI:17154"/>
        <dbReference type="ChEBI" id="CHEBI:29969"/>
        <dbReference type="ChEBI" id="CHEBI:57540"/>
        <dbReference type="ChEBI" id="CHEBI:138936"/>
        <dbReference type="ChEBI" id="CHEBI:189673"/>
    </reaction>
    <physiologicalReaction direction="left-to-right" evidence="6">
        <dbReference type="Rhea" id="RHEA:70564"/>
    </physiologicalReaction>
</comment>
<dbReference type="PANTHER" id="PTHR11085:SF6">
    <property type="entry name" value="NAD-DEPENDENT PROTEIN DEACETYLASE SIRTUIN-2"/>
    <property type="match status" value="1"/>
</dbReference>
<dbReference type="InterPro" id="IPR003000">
    <property type="entry name" value="Sirtuin"/>
</dbReference>
<comment type="cofactor">
    <cofactor evidence="1">
        <name>Zn(2+)</name>
        <dbReference type="ChEBI" id="CHEBI:29105"/>
    </cofactor>
</comment>
<gene>
    <name evidence="10" type="ORF">X801_04114</name>
</gene>
<comment type="caution">
    <text evidence="8">Lacks conserved residue(s) required for the propagation of feature annotation.</text>
</comment>
<proteinExistence type="predicted"/>
<evidence type="ECO:0000256" key="3">
    <source>
        <dbReference type="ARBA" id="ARBA00022723"/>
    </source>
</evidence>
<accession>A0A1S8WZV4</accession>
<keyword evidence="3" id="KW-0479">Metal-binding</keyword>
<dbReference type="Pfam" id="PF02146">
    <property type="entry name" value="SIR2"/>
    <property type="match status" value="1"/>
</dbReference>
<dbReference type="EMBL" id="KV892908">
    <property type="protein sequence ID" value="OON20010.1"/>
    <property type="molecule type" value="Genomic_DNA"/>
</dbReference>
<reference evidence="10 11" key="1">
    <citation type="submission" date="2015-03" db="EMBL/GenBank/DDBJ databases">
        <title>Draft genome of the nematode, Opisthorchis viverrini.</title>
        <authorList>
            <person name="Mitreva M."/>
        </authorList>
    </citation>
    <scope>NUCLEOTIDE SEQUENCE [LARGE SCALE GENOMIC DNA]</scope>
    <source>
        <strain evidence="10">Khon Kaen</strain>
    </source>
</reference>
<dbReference type="Gene3D" id="3.30.1600.10">
    <property type="entry name" value="SIR2/SIRT2 'Small Domain"/>
    <property type="match status" value="1"/>
</dbReference>
<evidence type="ECO:0000256" key="5">
    <source>
        <dbReference type="ARBA" id="ARBA00023027"/>
    </source>
</evidence>
<dbReference type="InterPro" id="IPR026591">
    <property type="entry name" value="Sirtuin_cat_small_dom_sf"/>
</dbReference>
<keyword evidence="2" id="KW-0808">Transferase</keyword>
<evidence type="ECO:0000313" key="11">
    <source>
        <dbReference type="Proteomes" id="UP000243686"/>
    </source>
</evidence>
<protein>
    <submittedName>
        <fullName evidence="10">Transcriptional regulator, Sir2 family</fullName>
    </submittedName>
</protein>